<dbReference type="EMBL" id="QJKJ01010156">
    <property type="protein sequence ID" value="RDX74513.1"/>
    <property type="molecule type" value="Genomic_DNA"/>
</dbReference>
<feature type="non-terminal residue" evidence="3">
    <location>
        <position position="1"/>
    </location>
</feature>
<evidence type="ECO:0000256" key="1">
    <source>
        <dbReference type="SAM" id="MobiDB-lite"/>
    </source>
</evidence>
<keyword evidence="4" id="KW-1185">Reference proteome</keyword>
<name>A0A371F8Q5_MUCPR</name>
<proteinExistence type="predicted"/>
<accession>A0A371F8Q5</accession>
<feature type="compositionally biased region" description="Low complexity" evidence="1">
    <location>
        <begin position="27"/>
        <end position="41"/>
    </location>
</feature>
<dbReference type="AlphaFoldDB" id="A0A371F8Q5"/>
<feature type="chain" id="PRO_5016968625" evidence="2">
    <location>
        <begin position="25"/>
        <end position="91"/>
    </location>
</feature>
<protein>
    <submittedName>
        <fullName evidence="3">Uncharacterized protein</fullName>
    </submittedName>
</protein>
<evidence type="ECO:0000313" key="3">
    <source>
        <dbReference type="EMBL" id="RDX74513.1"/>
    </source>
</evidence>
<sequence>MANSKTWSSLFLTLNFLLFALVSGRSLGPSPSPSTRPTNLSDDSSDPVTRRPRDLLNIGISANLLGQLINATVGQSPRAILTLVDFSNILP</sequence>
<comment type="caution">
    <text evidence="3">The sequence shown here is derived from an EMBL/GenBank/DDBJ whole genome shotgun (WGS) entry which is preliminary data.</text>
</comment>
<gene>
    <name evidence="3" type="ORF">CR513_45735</name>
</gene>
<feature type="signal peptide" evidence="2">
    <location>
        <begin position="1"/>
        <end position="24"/>
    </location>
</feature>
<feature type="region of interest" description="Disordered" evidence="1">
    <location>
        <begin position="27"/>
        <end position="51"/>
    </location>
</feature>
<evidence type="ECO:0000256" key="2">
    <source>
        <dbReference type="SAM" id="SignalP"/>
    </source>
</evidence>
<organism evidence="3 4">
    <name type="scientific">Mucuna pruriens</name>
    <name type="common">Velvet bean</name>
    <name type="synonym">Dolichos pruriens</name>
    <dbReference type="NCBI Taxonomy" id="157652"/>
    <lineage>
        <taxon>Eukaryota</taxon>
        <taxon>Viridiplantae</taxon>
        <taxon>Streptophyta</taxon>
        <taxon>Embryophyta</taxon>
        <taxon>Tracheophyta</taxon>
        <taxon>Spermatophyta</taxon>
        <taxon>Magnoliopsida</taxon>
        <taxon>eudicotyledons</taxon>
        <taxon>Gunneridae</taxon>
        <taxon>Pentapetalae</taxon>
        <taxon>rosids</taxon>
        <taxon>fabids</taxon>
        <taxon>Fabales</taxon>
        <taxon>Fabaceae</taxon>
        <taxon>Papilionoideae</taxon>
        <taxon>50 kb inversion clade</taxon>
        <taxon>NPAAA clade</taxon>
        <taxon>indigoferoid/millettioid clade</taxon>
        <taxon>Phaseoleae</taxon>
        <taxon>Mucuna</taxon>
    </lineage>
</organism>
<reference evidence="3" key="1">
    <citation type="submission" date="2018-05" db="EMBL/GenBank/DDBJ databases">
        <title>Draft genome of Mucuna pruriens seed.</title>
        <authorList>
            <person name="Nnadi N.E."/>
            <person name="Vos R."/>
            <person name="Hasami M.H."/>
            <person name="Devisetty U.K."/>
            <person name="Aguiy J.C."/>
        </authorList>
    </citation>
    <scope>NUCLEOTIDE SEQUENCE [LARGE SCALE GENOMIC DNA]</scope>
    <source>
        <strain evidence="3">JCA_2017</strain>
    </source>
</reference>
<evidence type="ECO:0000313" key="4">
    <source>
        <dbReference type="Proteomes" id="UP000257109"/>
    </source>
</evidence>
<dbReference type="Proteomes" id="UP000257109">
    <property type="component" value="Unassembled WGS sequence"/>
</dbReference>
<keyword evidence="2" id="KW-0732">Signal</keyword>